<dbReference type="InterPro" id="IPR041916">
    <property type="entry name" value="Anti_sigma_zinc_sf"/>
</dbReference>
<feature type="compositionally biased region" description="Basic and acidic residues" evidence="6">
    <location>
        <begin position="361"/>
        <end position="372"/>
    </location>
</feature>
<keyword evidence="5" id="KW-0804">Transcription</keyword>
<name>A0A7W3QK85_ACTNM</name>
<dbReference type="InterPro" id="IPR027383">
    <property type="entry name" value="Znf_put"/>
</dbReference>
<dbReference type="Proteomes" id="UP000572680">
    <property type="component" value="Unassembled WGS sequence"/>
</dbReference>
<evidence type="ECO:0000256" key="7">
    <source>
        <dbReference type="SAM" id="Phobius"/>
    </source>
</evidence>
<accession>A0A7W3QK85</accession>
<dbReference type="InterPro" id="IPR014284">
    <property type="entry name" value="RNA_pol_sigma-70_dom"/>
</dbReference>
<dbReference type="PANTHER" id="PTHR43133:SF8">
    <property type="entry name" value="RNA POLYMERASE SIGMA FACTOR HI_1459-RELATED"/>
    <property type="match status" value="1"/>
</dbReference>
<dbReference type="SUPFAM" id="SSF88946">
    <property type="entry name" value="Sigma2 domain of RNA polymerase sigma factors"/>
    <property type="match status" value="1"/>
</dbReference>
<evidence type="ECO:0000259" key="8">
    <source>
        <dbReference type="Pfam" id="PF04542"/>
    </source>
</evidence>
<feature type="compositionally biased region" description="Low complexity" evidence="6">
    <location>
        <begin position="495"/>
        <end position="509"/>
    </location>
</feature>
<gene>
    <name evidence="10" type="ORF">HNR61_001768</name>
</gene>
<dbReference type="InterPro" id="IPR013325">
    <property type="entry name" value="RNA_pol_sigma_r2"/>
</dbReference>
<keyword evidence="7" id="KW-0812">Transmembrane</keyword>
<dbReference type="AlphaFoldDB" id="A0A7W3QK85"/>
<dbReference type="EMBL" id="JACJIA010000002">
    <property type="protein sequence ID" value="MBA8950155.1"/>
    <property type="molecule type" value="Genomic_DNA"/>
</dbReference>
<dbReference type="PRINTS" id="PR01217">
    <property type="entry name" value="PRICHEXTENSN"/>
</dbReference>
<feature type="compositionally biased region" description="Basic and acidic residues" evidence="6">
    <location>
        <begin position="510"/>
        <end position="519"/>
    </location>
</feature>
<proteinExistence type="inferred from homology"/>
<feature type="domain" description="RNA polymerase sigma-70 region 2" evidence="8">
    <location>
        <begin position="37"/>
        <end position="104"/>
    </location>
</feature>
<feature type="compositionally biased region" description="Pro residues" evidence="6">
    <location>
        <begin position="338"/>
        <end position="355"/>
    </location>
</feature>
<keyword evidence="7" id="KW-1133">Transmembrane helix</keyword>
<evidence type="ECO:0000256" key="5">
    <source>
        <dbReference type="ARBA" id="ARBA00023163"/>
    </source>
</evidence>
<evidence type="ECO:0000256" key="6">
    <source>
        <dbReference type="SAM" id="MobiDB-lite"/>
    </source>
</evidence>
<feature type="transmembrane region" description="Helical" evidence="7">
    <location>
        <begin position="271"/>
        <end position="295"/>
    </location>
</feature>
<dbReference type="Pfam" id="PF04542">
    <property type="entry name" value="Sigma70_r2"/>
    <property type="match status" value="1"/>
</dbReference>
<dbReference type="PANTHER" id="PTHR43133">
    <property type="entry name" value="RNA POLYMERASE ECF-TYPE SIGMA FACTO"/>
    <property type="match status" value="1"/>
</dbReference>
<feature type="transmembrane region" description="Helical" evidence="7">
    <location>
        <begin position="307"/>
        <end position="326"/>
    </location>
</feature>
<evidence type="ECO:0000256" key="3">
    <source>
        <dbReference type="ARBA" id="ARBA00023082"/>
    </source>
</evidence>
<keyword evidence="2" id="KW-0805">Transcription regulation</keyword>
<feature type="compositionally biased region" description="Pro residues" evidence="6">
    <location>
        <begin position="373"/>
        <end position="391"/>
    </location>
</feature>
<feature type="region of interest" description="Disordered" evidence="6">
    <location>
        <begin position="450"/>
        <end position="529"/>
    </location>
</feature>
<evidence type="ECO:0000313" key="11">
    <source>
        <dbReference type="Proteomes" id="UP000572680"/>
    </source>
</evidence>
<organism evidence="10 11">
    <name type="scientific">Actinomadura namibiensis</name>
    <dbReference type="NCBI Taxonomy" id="182080"/>
    <lineage>
        <taxon>Bacteria</taxon>
        <taxon>Bacillati</taxon>
        <taxon>Actinomycetota</taxon>
        <taxon>Actinomycetes</taxon>
        <taxon>Streptosporangiales</taxon>
        <taxon>Thermomonosporaceae</taxon>
        <taxon>Actinomadura</taxon>
    </lineage>
</organism>
<dbReference type="Pfam" id="PF13490">
    <property type="entry name" value="zf-HC2"/>
    <property type="match status" value="1"/>
</dbReference>
<dbReference type="SUPFAM" id="SSF88659">
    <property type="entry name" value="Sigma3 and sigma4 domains of RNA polymerase sigma factors"/>
    <property type="match status" value="1"/>
</dbReference>
<feature type="domain" description="Putative zinc-finger" evidence="9">
    <location>
        <begin position="217"/>
        <end position="251"/>
    </location>
</feature>
<evidence type="ECO:0000256" key="2">
    <source>
        <dbReference type="ARBA" id="ARBA00023015"/>
    </source>
</evidence>
<protein>
    <submittedName>
        <fullName evidence="10">RNA polymerase sigma factor (Sigma-70 family)</fullName>
    </submittedName>
</protein>
<dbReference type="Gene3D" id="1.10.10.1320">
    <property type="entry name" value="Anti-sigma factor, zinc-finger domain"/>
    <property type="match status" value="1"/>
</dbReference>
<evidence type="ECO:0000256" key="1">
    <source>
        <dbReference type="ARBA" id="ARBA00010641"/>
    </source>
</evidence>
<dbReference type="Gene3D" id="1.10.10.10">
    <property type="entry name" value="Winged helix-like DNA-binding domain superfamily/Winged helix DNA-binding domain"/>
    <property type="match status" value="1"/>
</dbReference>
<evidence type="ECO:0000259" key="9">
    <source>
        <dbReference type="Pfam" id="PF13490"/>
    </source>
</evidence>
<reference evidence="10 11" key="1">
    <citation type="submission" date="2020-08" db="EMBL/GenBank/DDBJ databases">
        <title>Genomic Encyclopedia of Type Strains, Phase IV (KMG-IV): sequencing the most valuable type-strain genomes for metagenomic binning, comparative biology and taxonomic classification.</title>
        <authorList>
            <person name="Goeker M."/>
        </authorList>
    </citation>
    <scope>NUCLEOTIDE SEQUENCE [LARGE SCALE GENOMIC DNA]</scope>
    <source>
        <strain evidence="10 11">DSM 44197</strain>
    </source>
</reference>
<feature type="region of interest" description="Disordered" evidence="6">
    <location>
        <begin position="330"/>
        <end position="395"/>
    </location>
</feature>
<keyword evidence="3" id="KW-0731">Sigma factor</keyword>
<sequence length="876" mass="92115">MGKAASGTAPTGTAPEPSDAVLIARIRSGDPEALGPLFERHRAAARGLAGHLIGGDAADDAVQNAFERVLDAIRRGGGPRSGFRPYLLTAVRNSVYDMYRNDRRLHTTDRMEPFDPGLPFDDPALEGMERTMIVQAYRSLPERWQTVLWHTVVEGARPADVAPLLGLTPNGAAALAYRAREGLRQAYLQMHLARERTAEHAAPGVAAGAAVTVDARCRPVLDKLGAYVRDGLARRDARRIEEHLDDCARCQAIHAELVDVNTTLREALGPVVLGTAGVAYLAAAKAGVAGGGIFGWFRHLPKRQQQALGAGAAGLAIMVGTALAMVPTGGKKPITPAARPPVAAPPAPKPQPPEPRPPRPRPPEPKPPEQKPPKPSPRPNAPRPAPPPPPERPARLTASIGAVGTLLRQQTGIVAMAVRNDGTGRSENVVADVDLPPDVAYRGAASGRNSAAFTPLRPPGDGWNCRPRKTPTTPAPDAHPTGTRAPGANATGIHVPGADAPGADVADVADAGHRSDPRRSRVRCTHAPIKPGDTTSAYLDVHVGDAAPYATPPRVTLRSGGHRVTARADRGVAPDGMPARFAVDGNVRTVQTGNALLTCDPERPGCRAALDRRGHRRDNDFWEMVPADRDDDPKTASSSAARLDLPPGAKVLWAGLYWSGAAPSGRGDDPVTARLRGPGGGYRAVRPAETRRDRLPGYPAYQAFADVTAQVREHGGGTWWGADVPTRDGSATHAGWSLVAVVADPGAPYQQAMVLDAVRALGPHRDDHRRFDVPVNGLLAAARPARIGLVAWEGDADLSGDRLLLDGQPLTPAAGDRDAGNVLDGSSDGAVGPGLTFGIDVDYFTAVLDGHATLTLTTRRDALLAGVVTVTAPMRS</sequence>
<keyword evidence="11" id="KW-1185">Reference proteome</keyword>
<dbReference type="InterPro" id="IPR007627">
    <property type="entry name" value="RNA_pol_sigma70_r2"/>
</dbReference>
<dbReference type="GO" id="GO:0006352">
    <property type="term" value="P:DNA-templated transcription initiation"/>
    <property type="evidence" value="ECO:0007669"/>
    <property type="project" value="InterPro"/>
</dbReference>
<evidence type="ECO:0000256" key="4">
    <source>
        <dbReference type="ARBA" id="ARBA00023125"/>
    </source>
</evidence>
<dbReference type="InterPro" id="IPR039425">
    <property type="entry name" value="RNA_pol_sigma-70-like"/>
</dbReference>
<keyword evidence="4" id="KW-0238">DNA-binding</keyword>
<feature type="compositionally biased region" description="Low complexity" evidence="6">
    <location>
        <begin position="470"/>
        <end position="483"/>
    </location>
</feature>
<comment type="caution">
    <text evidence="10">The sequence shown here is derived from an EMBL/GenBank/DDBJ whole genome shotgun (WGS) entry which is preliminary data.</text>
</comment>
<comment type="similarity">
    <text evidence="1">Belongs to the sigma-70 factor family. ECF subfamily.</text>
</comment>
<keyword evidence="7" id="KW-0472">Membrane</keyword>
<dbReference type="Gene3D" id="1.10.1740.10">
    <property type="match status" value="1"/>
</dbReference>
<dbReference type="GO" id="GO:0003677">
    <property type="term" value="F:DNA binding"/>
    <property type="evidence" value="ECO:0007669"/>
    <property type="project" value="UniProtKB-KW"/>
</dbReference>
<dbReference type="NCBIfam" id="TIGR02937">
    <property type="entry name" value="sigma70-ECF"/>
    <property type="match status" value="1"/>
</dbReference>
<dbReference type="InterPro" id="IPR013324">
    <property type="entry name" value="RNA_pol_sigma_r3/r4-like"/>
</dbReference>
<dbReference type="RefSeq" id="WP_312897815.1">
    <property type="nucleotide sequence ID" value="NZ_BAAALP010000037.1"/>
</dbReference>
<dbReference type="GO" id="GO:0016987">
    <property type="term" value="F:sigma factor activity"/>
    <property type="evidence" value="ECO:0007669"/>
    <property type="project" value="UniProtKB-KW"/>
</dbReference>
<dbReference type="InterPro" id="IPR036388">
    <property type="entry name" value="WH-like_DNA-bd_sf"/>
</dbReference>
<evidence type="ECO:0000313" key="10">
    <source>
        <dbReference type="EMBL" id="MBA8950155.1"/>
    </source>
</evidence>